<dbReference type="EMBL" id="LGRX02015682">
    <property type="protein sequence ID" value="KAK3263139.1"/>
    <property type="molecule type" value="Genomic_DNA"/>
</dbReference>
<dbReference type="Proteomes" id="UP001190700">
    <property type="component" value="Unassembled WGS sequence"/>
</dbReference>
<protein>
    <submittedName>
        <fullName evidence="1">Uncharacterized protein</fullName>
    </submittedName>
</protein>
<reference evidence="1 2" key="1">
    <citation type="journal article" date="2015" name="Genome Biol. Evol.">
        <title>Comparative Genomics of a Bacterivorous Green Alga Reveals Evolutionary Causalities and Consequences of Phago-Mixotrophic Mode of Nutrition.</title>
        <authorList>
            <person name="Burns J.A."/>
            <person name="Paasch A."/>
            <person name="Narechania A."/>
            <person name="Kim E."/>
        </authorList>
    </citation>
    <scope>NUCLEOTIDE SEQUENCE [LARGE SCALE GENOMIC DNA]</scope>
    <source>
        <strain evidence="1 2">PLY_AMNH</strain>
    </source>
</reference>
<accession>A0AAE0FNS4</accession>
<name>A0AAE0FNS4_9CHLO</name>
<dbReference type="AlphaFoldDB" id="A0AAE0FNS4"/>
<evidence type="ECO:0000313" key="2">
    <source>
        <dbReference type="Proteomes" id="UP001190700"/>
    </source>
</evidence>
<gene>
    <name evidence="1" type="ORF">CYMTET_28038</name>
</gene>
<organism evidence="1 2">
    <name type="scientific">Cymbomonas tetramitiformis</name>
    <dbReference type="NCBI Taxonomy" id="36881"/>
    <lineage>
        <taxon>Eukaryota</taxon>
        <taxon>Viridiplantae</taxon>
        <taxon>Chlorophyta</taxon>
        <taxon>Pyramimonadophyceae</taxon>
        <taxon>Pyramimonadales</taxon>
        <taxon>Pyramimonadaceae</taxon>
        <taxon>Cymbomonas</taxon>
    </lineage>
</organism>
<sequence>MEAKAWTGAVVGAVEVSVGVGEEGALEAEEGFQVGVEEREKHARAMSGGSSPVLKHVSASVACRYSMNSLLGVVPKETKIEDGEVDKVEDKAEEVEVAV</sequence>
<comment type="caution">
    <text evidence="1">The sequence shown here is derived from an EMBL/GenBank/DDBJ whole genome shotgun (WGS) entry which is preliminary data.</text>
</comment>
<keyword evidence="2" id="KW-1185">Reference proteome</keyword>
<proteinExistence type="predicted"/>
<evidence type="ECO:0000313" key="1">
    <source>
        <dbReference type="EMBL" id="KAK3263139.1"/>
    </source>
</evidence>